<dbReference type="RefSeq" id="WP_166934646.1">
    <property type="nucleotide sequence ID" value="NZ_BAAADD010000005.1"/>
</dbReference>
<comment type="similarity">
    <text evidence="1">Belongs to the FAH family.</text>
</comment>
<evidence type="ECO:0000256" key="2">
    <source>
        <dbReference type="ARBA" id="ARBA00022723"/>
    </source>
</evidence>
<dbReference type="InterPro" id="IPR051121">
    <property type="entry name" value="FAH"/>
</dbReference>
<dbReference type="Proteomes" id="UP001499951">
    <property type="component" value="Unassembled WGS sequence"/>
</dbReference>
<dbReference type="SUPFAM" id="SSF56529">
    <property type="entry name" value="FAH"/>
    <property type="match status" value="1"/>
</dbReference>
<evidence type="ECO:0000256" key="3">
    <source>
        <dbReference type="SAM" id="MobiDB-lite"/>
    </source>
</evidence>
<dbReference type="InterPro" id="IPR036663">
    <property type="entry name" value="Fumarylacetoacetase_C_sf"/>
</dbReference>
<dbReference type="GO" id="GO:0016787">
    <property type="term" value="F:hydrolase activity"/>
    <property type="evidence" value="ECO:0007669"/>
    <property type="project" value="UniProtKB-KW"/>
</dbReference>
<accession>A0ABN1ESW5</accession>
<sequence>MKLLRWGPKGCEKPGALDPRGRTRDLSGIIKDIGPSILKKEILAQLRSVNLMRLPEVPASERLGVPIGGVGKFLGVGLNYASHAVDSHGNRASEPTIFTKAISCLNGPGDDIVLPRHTQKPDWEVELGVVIGRTARYVDTSEAMDCVCGYVLVNDVSDRGFQNVSGQWDKGKGCDTFGPVGPWLVTADEIADPQTLDLWLQLNGRTMQRDNTRNMIFPVAALISNISSYITLNPGDIIATGTPRGVGADQKPEPRFLQPGDVLTLGVDGLGTQRQKVVAWPGHSRVAGMTTVLRDGTR</sequence>
<dbReference type="PANTHER" id="PTHR42796:SF4">
    <property type="entry name" value="FUMARYLACETOACETATE HYDROLASE DOMAIN-CONTAINING PROTEIN 2A"/>
    <property type="match status" value="1"/>
</dbReference>
<protein>
    <submittedName>
        <fullName evidence="5">Fumarylacetoacetate hydrolase family protein</fullName>
    </submittedName>
</protein>
<keyword evidence="6" id="KW-1185">Reference proteome</keyword>
<reference evidence="5 6" key="1">
    <citation type="journal article" date="2019" name="Int. J. Syst. Evol. Microbiol.">
        <title>The Global Catalogue of Microorganisms (GCM) 10K type strain sequencing project: providing services to taxonomists for standard genome sequencing and annotation.</title>
        <authorList>
            <consortium name="The Broad Institute Genomics Platform"/>
            <consortium name="The Broad Institute Genome Sequencing Center for Infectious Disease"/>
            <person name="Wu L."/>
            <person name="Ma J."/>
        </authorList>
    </citation>
    <scope>NUCLEOTIDE SEQUENCE [LARGE SCALE GENOMIC DNA]</scope>
    <source>
        <strain evidence="5 6">JCM 15089</strain>
    </source>
</reference>
<evidence type="ECO:0000313" key="5">
    <source>
        <dbReference type="EMBL" id="GAA0573605.1"/>
    </source>
</evidence>
<organism evidence="5 6">
    <name type="scientific">Rhizomicrobium electricum</name>
    <dbReference type="NCBI Taxonomy" id="480070"/>
    <lineage>
        <taxon>Bacteria</taxon>
        <taxon>Pseudomonadati</taxon>
        <taxon>Pseudomonadota</taxon>
        <taxon>Alphaproteobacteria</taxon>
        <taxon>Micropepsales</taxon>
        <taxon>Micropepsaceae</taxon>
        <taxon>Rhizomicrobium</taxon>
    </lineage>
</organism>
<gene>
    <name evidence="5" type="ORF">GCM10008942_22900</name>
</gene>
<proteinExistence type="inferred from homology"/>
<dbReference type="EMBL" id="BAAADD010000005">
    <property type="protein sequence ID" value="GAA0573605.1"/>
    <property type="molecule type" value="Genomic_DNA"/>
</dbReference>
<dbReference type="Gene3D" id="3.90.850.10">
    <property type="entry name" value="Fumarylacetoacetase-like, C-terminal domain"/>
    <property type="match status" value="1"/>
</dbReference>
<evidence type="ECO:0000259" key="4">
    <source>
        <dbReference type="Pfam" id="PF01557"/>
    </source>
</evidence>
<dbReference type="Pfam" id="PF01557">
    <property type="entry name" value="FAA_hydrolase"/>
    <property type="match status" value="1"/>
</dbReference>
<evidence type="ECO:0000256" key="1">
    <source>
        <dbReference type="ARBA" id="ARBA00010211"/>
    </source>
</evidence>
<keyword evidence="5" id="KW-0378">Hydrolase</keyword>
<dbReference type="PANTHER" id="PTHR42796">
    <property type="entry name" value="FUMARYLACETOACETATE HYDROLASE DOMAIN-CONTAINING PROTEIN 2A-RELATED"/>
    <property type="match status" value="1"/>
</dbReference>
<evidence type="ECO:0000313" key="6">
    <source>
        <dbReference type="Proteomes" id="UP001499951"/>
    </source>
</evidence>
<dbReference type="InterPro" id="IPR011234">
    <property type="entry name" value="Fumarylacetoacetase-like_C"/>
</dbReference>
<feature type="region of interest" description="Disordered" evidence="3">
    <location>
        <begin position="1"/>
        <end position="20"/>
    </location>
</feature>
<keyword evidence="2" id="KW-0479">Metal-binding</keyword>
<name>A0ABN1ESW5_9PROT</name>
<comment type="caution">
    <text evidence="5">The sequence shown here is derived from an EMBL/GenBank/DDBJ whole genome shotgun (WGS) entry which is preliminary data.</text>
</comment>
<feature type="domain" description="Fumarylacetoacetase-like C-terminal" evidence="4">
    <location>
        <begin position="73"/>
        <end position="278"/>
    </location>
</feature>